<evidence type="ECO:0000256" key="2">
    <source>
        <dbReference type="ARBA" id="ARBA00010596"/>
    </source>
</evidence>
<dbReference type="Proteomes" id="UP000887574">
    <property type="component" value="Unplaced"/>
</dbReference>
<evidence type="ECO:0000256" key="3">
    <source>
        <dbReference type="ARBA" id="ARBA00022692"/>
    </source>
</evidence>
<evidence type="ECO:0000256" key="4">
    <source>
        <dbReference type="ARBA" id="ARBA00022989"/>
    </source>
</evidence>
<dbReference type="WBParaSite" id="jg5559">
    <property type="protein sequence ID" value="jg5559"/>
    <property type="gene ID" value="jg5559"/>
</dbReference>
<dbReference type="InterPro" id="IPR045231">
    <property type="entry name" value="Yip1/4-like"/>
</dbReference>
<comment type="subcellular location">
    <subcellularLocation>
        <location evidence="1">Membrane</location>
        <topology evidence="1">Multi-pass membrane protein</topology>
    </subcellularLocation>
</comment>
<keyword evidence="4 6" id="KW-1133">Transmembrane helix</keyword>
<sequence length="105" mass="11853">MNFSSFFQALCVIGYCLLPSVFAALMCKVVGLLIYQHTSLLLLRLLLAAFGFMWSTYASMSFLAGTQPENRRLLGFYPVILFLFRGFLACALQFLGYERKLFAGL</sequence>
<organism evidence="7 8">
    <name type="scientific">Ditylenchus dipsaci</name>
    <dbReference type="NCBI Taxonomy" id="166011"/>
    <lineage>
        <taxon>Eukaryota</taxon>
        <taxon>Metazoa</taxon>
        <taxon>Ecdysozoa</taxon>
        <taxon>Nematoda</taxon>
        <taxon>Chromadorea</taxon>
        <taxon>Rhabditida</taxon>
        <taxon>Tylenchina</taxon>
        <taxon>Tylenchomorpha</taxon>
        <taxon>Sphaerularioidea</taxon>
        <taxon>Anguinidae</taxon>
        <taxon>Anguininae</taxon>
        <taxon>Ditylenchus</taxon>
    </lineage>
</organism>
<keyword evidence="3 6" id="KW-0812">Transmembrane</keyword>
<dbReference type="GO" id="GO:0006888">
    <property type="term" value="P:endoplasmic reticulum to Golgi vesicle-mediated transport"/>
    <property type="evidence" value="ECO:0007669"/>
    <property type="project" value="InterPro"/>
</dbReference>
<keyword evidence="7" id="KW-1185">Reference proteome</keyword>
<evidence type="ECO:0000256" key="5">
    <source>
        <dbReference type="ARBA" id="ARBA00023136"/>
    </source>
</evidence>
<proteinExistence type="inferred from homology"/>
<comment type="similarity">
    <text evidence="2">Belongs to the YIP1 family.</text>
</comment>
<dbReference type="PANTHER" id="PTHR21236:SF1">
    <property type="entry name" value="PROTEIN YIPF6"/>
    <property type="match status" value="1"/>
</dbReference>
<reference evidence="8" key="1">
    <citation type="submission" date="2022-11" db="UniProtKB">
        <authorList>
            <consortium name="WormBaseParasite"/>
        </authorList>
    </citation>
    <scope>IDENTIFICATION</scope>
</reference>
<evidence type="ECO:0000256" key="6">
    <source>
        <dbReference type="SAM" id="Phobius"/>
    </source>
</evidence>
<evidence type="ECO:0000313" key="8">
    <source>
        <dbReference type="WBParaSite" id="jg5559"/>
    </source>
</evidence>
<keyword evidence="5 6" id="KW-0472">Membrane</keyword>
<accession>A0A915EEP2</accession>
<evidence type="ECO:0000256" key="1">
    <source>
        <dbReference type="ARBA" id="ARBA00004141"/>
    </source>
</evidence>
<feature type="transmembrane region" description="Helical" evidence="6">
    <location>
        <begin position="76"/>
        <end position="97"/>
    </location>
</feature>
<dbReference type="GO" id="GO:0005802">
    <property type="term" value="C:trans-Golgi network"/>
    <property type="evidence" value="ECO:0007669"/>
    <property type="project" value="TreeGrafter"/>
</dbReference>
<dbReference type="PANTHER" id="PTHR21236">
    <property type="entry name" value="GOLGI MEMBRANE PROTEIN YIP1"/>
    <property type="match status" value="1"/>
</dbReference>
<feature type="transmembrane region" description="Helical" evidence="6">
    <location>
        <begin position="41"/>
        <end position="64"/>
    </location>
</feature>
<name>A0A915EEP2_9BILA</name>
<protein>
    <submittedName>
        <fullName evidence="8">Protein YIPF</fullName>
    </submittedName>
</protein>
<feature type="transmembrane region" description="Helical" evidence="6">
    <location>
        <begin position="6"/>
        <end position="34"/>
    </location>
</feature>
<evidence type="ECO:0000313" key="7">
    <source>
        <dbReference type="Proteomes" id="UP000887574"/>
    </source>
</evidence>
<dbReference type="GO" id="GO:0016020">
    <property type="term" value="C:membrane"/>
    <property type="evidence" value="ECO:0007669"/>
    <property type="project" value="UniProtKB-SubCell"/>
</dbReference>
<dbReference type="AlphaFoldDB" id="A0A915EEP2"/>